<proteinExistence type="predicted"/>
<evidence type="ECO:0000313" key="1">
    <source>
        <dbReference type="EMBL" id="CAJ1405207.1"/>
    </source>
</evidence>
<comment type="caution">
    <text evidence="1">The sequence shown here is derived from an EMBL/GenBank/DDBJ whole genome shotgun (WGS) entry which is preliminary data.</text>
</comment>
<dbReference type="Proteomes" id="UP001178507">
    <property type="component" value="Unassembled WGS sequence"/>
</dbReference>
<name>A0AA36JGI4_9DINO</name>
<dbReference type="AlphaFoldDB" id="A0AA36JGI4"/>
<accession>A0AA36JGI4</accession>
<gene>
    <name evidence="1" type="ORF">EVOR1521_LOCUS27486</name>
</gene>
<evidence type="ECO:0000313" key="2">
    <source>
        <dbReference type="Proteomes" id="UP001178507"/>
    </source>
</evidence>
<protein>
    <submittedName>
        <fullName evidence="1">Uncharacterized protein</fullName>
    </submittedName>
</protein>
<reference evidence="1" key="1">
    <citation type="submission" date="2023-08" db="EMBL/GenBank/DDBJ databases">
        <authorList>
            <person name="Chen Y."/>
            <person name="Shah S."/>
            <person name="Dougan E. K."/>
            <person name="Thang M."/>
            <person name="Chan C."/>
        </authorList>
    </citation>
    <scope>NUCLEOTIDE SEQUENCE</scope>
</reference>
<keyword evidence="2" id="KW-1185">Reference proteome</keyword>
<organism evidence="1 2">
    <name type="scientific">Effrenium voratum</name>
    <dbReference type="NCBI Taxonomy" id="2562239"/>
    <lineage>
        <taxon>Eukaryota</taxon>
        <taxon>Sar</taxon>
        <taxon>Alveolata</taxon>
        <taxon>Dinophyceae</taxon>
        <taxon>Suessiales</taxon>
        <taxon>Symbiodiniaceae</taxon>
        <taxon>Effrenium</taxon>
    </lineage>
</organism>
<dbReference type="EMBL" id="CAUJNA010003572">
    <property type="protein sequence ID" value="CAJ1405207.1"/>
    <property type="molecule type" value="Genomic_DNA"/>
</dbReference>
<sequence>MASALALCKSQLASQQKDSLQVIVNKHVQDPALRELSSSQTSTERGLQRWEQAHLVSALDVINEYQRSRRARVFKSLGDLGPSWRRSYKNDPRTRMCELLKSWLRANAGCSALAEEEVRNMCGLCRDILSHPQLFPARNPQSFMKSMADVYDHLQWQLQEVLEKDRSCADLAQRLLSISRNLVTDTIAYLLLAPTDLKETDGLPSLEIVKLWQSLPNEGHPMPHRKDPALQKLMQEAWDMGSGSLIAALLRAPWCVRLFAGAEAESTTRLEALENGEDHSSASLESILKEVRKQFRGSLKGSGLVGALRADSVQRENWLSAVSIASDIMYLLGEVLVQFHRISDGLGDYGMIRVSAWLHPVLDALVEKVTSLRTRLEQLNGALDAAYVLARARGQKVQKPAPSEKMCFRAREAIQRAFLSGKSSHAGQMLQIADELRARSAPERLPHLQRGLGDACASLGRVLGSAEFRRHVGEVDMRQLDVGSVESLQATPRERRQLAIAPEPYMVKAVTDRAQDGVQQRSLEVVKAVTEPQEDAVTITPSRSERSERSLHSWSCCPTTPRVSEPGLSFEVSRLRVGSGRRDQRGLELSPGQLWIFGKGSSTKVKSAVRIPDGLDRVMLRSDKVLEMSVRVCKEEVMQQKEYIFEFASPEEADVFCEELWNQGVR</sequence>